<evidence type="ECO:0000313" key="3">
    <source>
        <dbReference type="EMBL" id="WPF25300.1"/>
    </source>
</evidence>
<evidence type="ECO:0000256" key="1">
    <source>
        <dbReference type="SAM" id="MobiDB-lite"/>
    </source>
</evidence>
<evidence type="ECO:0000259" key="2">
    <source>
        <dbReference type="PROSITE" id="PS51085"/>
    </source>
</evidence>
<dbReference type="PROSITE" id="PS00197">
    <property type="entry name" value="2FE2S_FER_1"/>
    <property type="match status" value="1"/>
</dbReference>
<dbReference type="InterPro" id="IPR006058">
    <property type="entry name" value="2Fe2S_fd_BS"/>
</dbReference>
<dbReference type="RefSeq" id="WP_221924155.1">
    <property type="nucleotide sequence ID" value="NZ_CP137757.1"/>
</dbReference>
<dbReference type="GO" id="GO:0051537">
    <property type="term" value="F:2 iron, 2 sulfur cluster binding"/>
    <property type="evidence" value="ECO:0007669"/>
    <property type="project" value="InterPro"/>
</dbReference>
<feature type="region of interest" description="Disordered" evidence="1">
    <location>
        <begin position="1"/>
        <end position="31"/>
    </location>
</feature>
<accession>A0AAU0Q286</accession>
<dbReference type="EMBL" id="CP137757">
    <property type="protein sequence ID" value="WPF25300.1"/>
    <property type="molecule type" value="Genomic_DNA"/>
</dbReference>
<keyword evidence="4" id="KW-1185">Reference proteome</keyword>
<organism evidence="3 4">
    <name type="scientific">Corynebacterium pseudokroppenstedtii</name>
    <dbReference type="NCBI Taxonomy" id="2804917"/>
    <lineage>
        <taxon>Bacteria</taxon>
        <taxon>Bacillati</taxon>
        <taxon>Actinomycetota</taxon>
        <taxon>Actinomycetes</taxon>
        <taxon>Mycobacteriales</taxon>
        <taxon>Corynebacteriaceae</taxon>
        <taxon>Corynebacterium</taxon>
    </lineage>
</organism>
<dbReference type="CDD" id="cd00207">
    <property type="entry name" value="fer2"/>
    <property type="match status" value="1"/>
</dbReference>
<evidence type="ECO:0000313" key="4">
    <source>
        <dbReference type="Proteomes" id="UP001174314"/>
    </source>
</evidence>
<sequence length="123" mass="13167">MTNSIPDDNSAGDDPADDSAATPSDAKPSTAHVFMEDTEEDIEWPAGKRLLYAMLDAGLDAPYGCTEGECGACQCVVEPHDNATTHMVHNNVLDEYDIADDMTLACQTVSDTPGGKFDVSYDF</sequence>
<dbReference type="InterPro" id="IPR012675">
    <property type="entry name" value="Beta-grasp_dom_sf"/>
</dbReference>
<gene>
    <name evidence="3" type="ORF">Q0N40_01740</name>
</gene>
<dbReference type="SUPFAM" id="SSF54292">
    <property type="entry name" value="2Fe-2S ferredoxin-like"/>
    <property type="match status" value="1"/>
</dbReference>
<dbReference type="AlphaFoldDB" id="A0AAU0Q286"/>
<feature type="domain" description="2Fe-2S ferredoxin-type" evidence="2">
    <location>
        <begin position="29"/>
        <end position="123"/>
    </location>
</feature>
<reference evidence="3 4" key="1">
    <citation type="submission" date="2023-10" db="EMBL/GenBank/DDBJ databases">
        <title>complete genome sequence of Corynebacterium pseudokroppenstedtii P15-C1.</title>
        <authorList>
            <person name="Bruggemann H."/>
            <person name="Poehlein A."/>
        </authorList>
    </citation>
    <scope>NUCLEOTIDE SEQUENCE [LARGE SCALE GENOMIC DNA]</scope>
    <source>
        <strain evidence="3 4">P15_C1</strain>
    </source>
</reference>
<dbReference type="KEGG" id="cpsk:Q0N40_01740"/>
<dbReference type="InterPro" id="IPR001041">
    <property type="entry name" value="2Fe-2S_ferredoxin-type"/>
</dbReference>
<name>A0AAU0Q286_9CORY</name>
<dbReference type="PROSITE" id="PS51085">
    <property type="entry name" value="2FE2S_FER_2"/>
    <property type="match status" value="1"/>
</dbReference>
<proteinExistence type="predicted"/>
<feature type="compositionally biased region" description="Low complexity" evidence="1">
    <location>
        <begin position="18"/>
        <end position="31"/>
    </location>
</feature>
<dbReference type="Gene3D" id="3.10.20.30">
    <property type="match status" value="1"/>
</dbReference>
<protein>
    <submittedName>
        <fullName evidence="3">2Fe-2S iron-sulfur cluster binding domain-containing protein</fullName>
    </submittedName>
</protein>
<dbReference type="InterPro" id="IPR036010">
    <property type="entry name" value="2Fe-2S_ferredoxin-like_sf"/>
</dbReference>
<dbReference type="Pfam" id="PF00111">
    <property type="entry name" value="Fer2"/>
    <property type="match status" value="1"/>
</dbReference>
<dbReference type="Proteomes" id="UP001174314">
    <property type="component" value="Chromosome"/>
</dbReference>